<keyword evidence="3" id="KW-1185">Reference proteome</keyword>
<protein>
    <recommendedName>
        <fullName evidence="1">AB hydrolase-1 domain-containing protein</fullName>
    </recommendedName>
</protein>
<dbReference type="Pfam" id="PF00561">
    <property type="entry name" value="Abhydrolase_1"/>
    <property type="match status" value="1"/>
</dbReference>
<dbReference type="AlphaFoldDB" id="A0A072N358"/>
<reference evidence="2 3" key="1">
    <citation type="submission" date="2012-12" db="EMBL/GenBank/DDBJ databases">
        <title>Genome assembly of Marinobacter sp. AK21.</title>
        <authorList>
            <person name="Khatri I."/>
            <person name="Kumar R."/>
            <person name="Vaidya B."/>
            <person name="Subramanian S."/>
            <person name="Pinnaka A."/>
        </authorList>
    </citation>
    <scope>NUCLEOTIDE SEQUENCE [LARGE SCALE GENOMIC DNA]</scope>
    <source>
        <strain evidence="2 3">AK21</strain>
    </source>
</reference>
<dbReference type="PANTHER" id="PTHR45763">
    <property type="entry name" value="HYDROLASE, ALPHA/BETA FOLD FAMILY PROTEIN, EXPRESSED-RELATED"/>
    <property type="match status" value="1"/>
</dbReference>
<dbReference type="PANTHER" id="PTHR45763:SF46">
    <property type="entry name" value="AB HYDROLASE-1 DOMAIN-CONTAINING PROTEIN"/>
    <property type="match status" value="1"/>
</dbReference>
<proteinExistence type="predicted"/>
<dbReference type="InterPro" id="IPR029058">
    <property type="entry name" value="AB_hydrolase_fold"/>
</dbReference>
<dbReference type="RefSeq" id="WP_227501709.1">
    <property type="nucleotide sequence ID" value="NZ_ANIE01000005.1"/>
</dbReference>
<evidence type="ECO:0000313" key="3">
    <source>
        <dbReference type="Proteomes" id="UP000035057"/>
    </source>
</evidence>
<evidence type="ECO:0000313" key="2">
    <source>
        <dbReference type="EMBL" id="KEF31398.1"/>
    </source>
</evidence>
<dbReference type="Proteomes" id="UP000035057">
    <property type="component" value="Unassembled WGS sequence"/>
</dbReference>
<dbReference type="EMBL" id="ANIE01000005">
    <property type="protein sequence ID" value="KEF31398.1"/>
    <property type="molecule type" value="Genomic_DNA"/>
</dbReference>
<gene>
    <name evidence="2" type="ORF">D777_01747</name>
</gene>
<dbReference type="InterPro" id="IPR000073">
    <property type="entry name" value="AB_hydrolase_1"/>
</dbReference>
<dbReference type="SUPFAM" id="SSF53474">
    <property type="entry name" value="alpha/beta-Hydrolases"/>
    <property type="match status" value="1"/>
</dbReference>
<evidence type="ECO:0000259" key="1">
    <source>
        <dbReference type="Pfam" id="PF00561"/>
    </source>
</evidence>
<comment type="caution">
    <text evidence="2">The sequence shown here is derived from an EMBL/GenBank/DDBJ whole genome shotgun (WGS) entry which is preliminary data.</text>
</comment>
<dbReference type="Gene3D" id="3.40.50.1820">
    <property type="entry name" value="alpha/beta hydrolase"/>
    <property type="match status" value="1"/>
</dbReference>
<name>A0A072N358_9GAMM</name>
<sequence>MLRTEPDQPKRPADSTVLLEDGRRLAFTDLGDPDGYPLFFAHGMPGSRLEGRFLHIRARRHGFRIITPDRPGIGGSGFQPHRTLLDYPDDIRQLADSLGIERFSHLGWSSGGSRTLACCYRLSPRMDIGVCLSGYTHFAEYPGPRNLIEGTRWPGPALARLSPALVRLMVRVVAWLSRRHPGLYMREATELVSTQDQQLLRAFLKGENFRADQLACLASGGQAIATDLLTELEDWGFTLGEVKMPVWIYQGGQDPFIPVDYARHLKEHLPRASLTLLPEAGHLYPLSESFQDDLFRRIRNQLEHGTARQEIHQA</sequence>
<dbReference type="STRING" id="1137280.D777_01747"/>
<organism evidence="2 3">
    <name type="scientific">Marinobacter nitratireducens</name>
    <dbReference type="NCBI Taxonomy" id="1137280"/>
    <lineage>
        <taxon>Bacteria</taxon>
        <taxon>Pseudomonadati</taxon>
        <taxon>Pseudomonadota</taxon>
        <taxon>Gammaproteobacteria</taxon>
        <taxon>Pseudomonadales</taxon>
        <taxon>Marinobacteraceae</taxon>
        <taxon>Marinobacter</taxon>
    </lineage>
</organism>
<dbReference type="PATRIC" id="fig|1137280.3.peg.1562"/>
<feature type="domain" description="AB hydrolase-1" evidence="1">
    <location>
        <begin position="36"/>
        <end position="283"/>
    </location>
</feature>
<accession>A0A072N358</accession>